<proteinExistence type="predicted"/>
<name>A0A918P634_9NEIS</name>
<evidence type="ECO:0000313" key="1">
    <source>
        <dbReference type="EMBL" id="GGY24172.1"/>
    </source>
</evidence>
<accession>A0A918P634</accession>
<dbReference type="EMBL" id="BMYX01000019">
    <property type="protein sequence ID" value="GGY24172.1"/>
    <property type="molecule type" value="Genomic_DNA"/>
</dbReference>
<comment type="caution">
    <text evidence="1">The sequence shown here is derived from an EMBL/GenBank/DDBJ whole genome shotgun (WGS) entry which is preliminary data.</text>
</comment>
<keyword evidence="2" id="KW-1185">Reference proteome</keyword>
<protein>
    <submittedName>
        <fullName evidence="1">Uncharacterized protein</fullName>
    </submittedName>
</protein>
<gene>
    <name evidence="1" type="ORF">GCM10011289_29890</name>
</gene>
<dbReference type="AlphaFoldDB" id="A0A918P634"/>
<sequence length="87" mass="9818">MEADMNILHLLNESEYIQVNNHFVKPEYHASEEEFADEDDVAIEARLDGRELIVTVGDLEGAQPLADGGFWLEGVGYLRFLSRASLH</sequence>
<reference evidence="1" key="2">
    <citation type="submission" date="2020-09" db="EMBL/GenBank/DDBJ databases">
        <authorList>
            <person name="Sun Q."/>
            <person name="Kim S."/>
        </authorList>
    </citation>
    <scope>NUCLEOTIDE SEQUENCE</scope>
    <source>
        <strain evidence="1">KCTC 32182</strain>
    </source>
</reference>
<evidence type="ECO:0000313" key="2">
    <source>
        <dbReference type="Proteomes" id="UP000645257"/>
    </source>
</evidence>
<reference evidence="1" key="1">
    <citation type="journal article" date="2014" name="Int. J. Syst. Evol. Microbiol.">
        <title>Complete genome sequence of Corynebacterium casei LMG S-19264T (=DSM 44701T), isolated from a smear-ripened cheese.</title>
        <authorList>
            <consortium name="US DOE Joint Genome Institute (JGI-PGF)"/>
            <person name="Walter F."/>
            <person name="Albersmeier A."/>
            <person name="Kalinowski J."/>
            <person name="Ruckert C."/>
        </authorList>
    </citation>
    <scope>NUCLEOTIDE SEQUENCE</scope>
    <source>
        <strain evidence="1">KCTC 32182</strain>
    </source>
</reference>
<dbReference type="Proteomes" id="UP000645257">
    <property type="component" value="Unassembled WGS sequence"/>
</dbReference>
<organism evidence="1 2">
    <name type="scientific">Paludibacterium paludis</name>
    <dbReference type="NCBI Taxonomy" id="1225769"/>
    <lineage>
        <taxon>Bacteria</taxon>
        <taxon>Pseudomonadati</taxon>
        <taxon>Pseudomonadota</taxon>
        <taxon>Betaproteobacteria</taxon>
        <taxon>Neisseriales</taxon>
        <taxon>Chromobacteriaceae</taxon>
        <taxon>Paludibacterium</taxon>
    </lineage>
</organism>